<name>A0A7J6PC45_PEROL</name>
<feature type="compositionally biased region" description="Gly residues" evidence="5">
    <location>
        <begin position="496"/>
        <end position="561"/>
    </location>
</feature>
<feature type="compositionally biased region" description="Basic and acidic residues" evidence="5">
    <location>
        <begin position="297"/>
        <end position="336"/>
    </location>
</feature>
<feature type="compositionally biased region" description="Acidic residues" evidence="5">
    <location>
        <begin position="337"/>
        <end position="351"/>
    </location>
</feature>
<evidence type="ECO:0000313" key="8">
    <source>
        <dbReference type="EMBL" id="KAF4693773.1"/>
    </source>
</evidence>
<dbReference type="InterPro" id="IPR036322">
    <property type="entry name" value="WD40_repeat_dom_sf"/>
</dbReference>
<feature type="compositionally biased region" description="Low complexity" evidence="5">
    <location>
        <begin position="562"/>
        <end position="571"/>
    </location>
</feature>
<feature type="region of interest" description="Disordered" evidence="5">
    <location>
        <begin position="1"/>
        <end position="57"/>
    </location>
</feature>
<dbReference type="EMBL" id="JABANP010000041">
    <property type="protein sequence ID" value="KAF4693773.1"/>
    <property type="molecule type" value="Genomic_DNA"/>
</dbReference>
<evidence type="ECO:0000256" key="2">
    <source>
        <dbReference type="ARBA" id="ARBA00022737"/>
    </source>
</evidence>
<dbReference type="Gene3D" id="3.30.70.330">
    <property type="match status" value="4"/>
</dbReference>
<evidence type="ECO:0000313" key="9">
    <source>
        <dbReference type="Proteomes" id="UP000541610"/>
    </source>
</evidence>
<dbReference type="Gene3D" id="1.10.1900.10">
    <property type="entry name" value="c-terminal domain of poly(a) binding protein"/>
    <property type="match status" value="1"/>
</dbReference>
<feature type="domain" description="RRM" evidence="6">
    <location>
        <begin position="151"/>
        <end position="228"/>
    </location>
</feature>
<dbReference type="Pfam" id="PF00658">
    <property type="entry name" value="MLLE"/>
    <property type="match status" value="1"/>
</dbReference>
<organism evidence="8 9">
    <name type="scientific">Perkinsus olseni</name>
    <name type="common">Perkinsus atlanticus</name>
    <dbReference type="NCBI Taxonomy" id="32597"/>
    <lineage>
        <taxon>Eukaryota</taxon>
        <taxon>Sar</taxon>
        <taxon>Alveolata</taxon>
        <taxon>Perkinsozoa</taxon>
        <taxon>Perkinsea</taxon>
        <taxon>Perkinsida</taxon>
        <taxon>Perkinsidae</taxon>
        <taxon>Perkinsus</taxon>
    </lineage>
</organism>
<feature type="compositionally biased region" description="Gly residues" evidence="5">
    <location>
        <begin position="477"/>
        <end position="486"/>
    </location>
</feature>
<keyword evidence="3 4" id="KW-0694">RNA-binding</keyword>
<dbReference type="InterPro" id="IPR015943">
    <property type="entry name" value="WD40/YVTN_repeat-like_dom_sf"/>
</dbReference>
<feature type="compositionally biased region" description="Basic residues" evidence="5">
    <location>
        <begin position="1499"/>
        <end position="1509"/>
    </location>
</feature>
<dbReference type="PANTHER" id="PTHR24012">
    <property type="entry name" value="RNA BINDING PROTEIN"/>
    <property type="match status" value="1"/>
</dbReference>
<accession>A0A7J6PC45</accession>
<comment type="similarity">
    <text evidence="1">Belongs to the polyadenylate-binding protein type-1 family.</text>
</comment>
<dbReference type="SUPFAM" id="SSF54928">
    <property type="entry name" value="RNA-binding domain, RBD"/>
    <property type="match status" value="2"/>
</dbReference>
<dbReference type="PROSITE" id="PS51309">
    <property type="entry name" value="PABC"/>
    <property type="match status" value="1"/>
</dbReference>
<feature type="domain" description="RRM" evidence="6">
    <location>
        <begin position="241"/>
        <end position="317"/>
    </location>
</feature>
<feature type="domain" description="PABC" evidence="7">
    <location>
        <begin position="626"/>
        <end position="703"/>
    </location>
</feature>
<dbReference type="CDD" id="cd12379">
    <property type="entry name" value="RRM2_I_PABPs"/>
    <property type="match status" value="1"/>
</dbReference>
<proteinExistence type="inferred from homology"/>
<sequence>MPHPLSSATSANPANPTPPVTAASTGGPTTTAAATAPPQATVASAQPGGAPAPAGGTPTQQFASLYAGDLAPDVTEAVLYEVFNGIGPVASIRVCRDSVTRKSLGYAYINFHSVADAERALDTLNYSPIKGRPCRLMWSHRDPALRRSGAGNVYVKNLDRNIDNKALYDTFSLFGNILSCKVALTPDGKSRGFGFVHFESDESAEAAIAKLNGMQIGEKTVYVAPFKKTAERNDGTPKNFTNVYIKHIPGSWTEDKIREEFGAFGEITSFAMQTDPKGRRFAFVNYAEFEQARAAVEEMDGKDVRNDEEKAADKAERDREREERKAAREAAKKEGEEGAEDDVESDDDEEPETYRLYVARAQSKAERAAVLKEQFTAARGAQGAGRFGGVNLYVKNLGEDVDDAELKRMFEPFGTITSVKLIGGKPLYVGMHEKREQRLERLQQRYRAPPHQMGGFNAPRGGGYGMAGGGGGMGPGGFGGGGGPGGFNQPQPMYYSGGGVPRGGPPMGGGGGFRGGMPGGPQYGGGPRGFGGQQGMMPGGGPRGPRGPPMGGMGVRGGPFGPMGVPGANRGPPGGMGGGGGMPRGPPMGMGIPNRGFPPQVQQQPPQQQPSGGGPAQPSQPAQQQQQPLTAAGLAAAPPAVQKQMLGEQLYTQIQRIQPQLAGKITGMMLEMDNSELLILLESESQLRAKVDEALMVLHTKGTLFVGEVMVDHVPASTEEAAASQPSQRRLLDSKFGVPVASDSDYVHDVSFSYYGDKVAMCTSAQNILIWKVSEDGDDWELEACIASAHNAPIWRLDWAYPEFGEIIASCSEDRVVSIWSCEEYDDDTEKQKGMRGQGSTNTRWRKRACLTDSSHAVTDIQFAPRRWGLKLASCSASGCVRTYEAMDPVNLATWVLEDVITVSRLRANSLNTAAAVSPVPSSVIDGNANNNEKTMLPVGATALSWCTSSIVQCERLVVVGHSGLVKLLDNQSGRQGSGRSEIAAAGGGGGGRWLEKSCVVGCKDSTGRMAAAKDVAWAPEPMQEAPLSLLLCFRPFDILVVCGSSNLVCIFNCSVAGNLSHAQTLDLGPNAGPVWRVAWDLTGTILATAQEGGQVRIWHRERTREGKWVEDVKGRRSPASAATKRSYLKPDVFLSQSRWRDAVAEGFDIWTGSACLHLCLHLNDEVVLTRAILSLDGVVDLGARMVRVICIADGESPAVFPGQSDSFLPLMVSTPRQLIGGRSCLISLVDVRSLETPWLHLGGRRWFAKPKQRKQKKIIPTAEHLATKGLPPLRLEDRIGNPQSPYEIAKNIRQHVSRLTKQDRNQIRRKKDFRRYTLHRMYEFAGLTHTTPTSREFEEEKAGIDQSQFVTGLTALQHGSHLPRSPTEDHRFRFPHTIHYKAWWGPPTVERNPNRYEGSMEGVTACFKATDVADRSHADTMAEVVGPKRYDKESGVIAVRADTFDNRNQNAAYLGDLVELLVRECGSASPRGDEGDTVASTTTVEAAAPPPLAAPIRRGGRGRRRRRGRLELSRA</sequence>
<dbReference type="SMART" id="SM00517">
    <property type="entry name" value="PolyA"/>
    <property type="match status" value="1"/>
</dbReference>
<dbReference type="FunFam" id="3.30.70.330:FF:000003">
    <property type="entry name" value="Polyadenylate-binding protein"/>
    <property type="match status" value="1"/>
</dbReference>
<dbReference type="InterPro" id="IPR034364">
    <property type="entry name" value="PABP_RRM1"/>
</dbReference>
<dbReference type="InterPro" id="IPR036053">
    <property type="entry name" value="PABP-dom"/>
</dbReference>
<feature type="region of interest" description="Disordered" evidence="5">
    <location>
        <begin position="477"/>
        <end position="635"/>
    </location>
</feature>
<gene>
    <name evidence="8" type="primary">PAB1_1</name>
    <name evidence="8" type="ORF">FOZ60_010171</name>
</gene>
<dbReference type="FunFam" id="3.30.70.330:FF:000385">
    <property type="entry name" value="Polyadenylate-binding protein"/>
    <property type="match status" value="1"/>
</dbReference>
<evidence type="ECO:0000259" key="6">
    <source>
        <dbReference type="PROSITE" id="PS50102"/>
    </source>
</evidence>
<keyword evidence="2" id="KW-0677">Repeat</keyword>
<dbReference type="FunFam" id="1.10.1900.10:FF:000004">
    <property type="entry name" value="Polyadenylate-binding protein"/>
    <property type="match status" value="1"/>
</dbReference>
<dbReference type="SUPFAM" id="SSF63570">
    <property type="entry name" value="PABC (PABP) domain"/>
    <property type="match status" value="1"/>
</dbReference>
<evidence type="ECO:0000259" key="7">
    <source>
        <dbReference type="PROSITE" id="PS51309"/>
    </source>
</evidence>
<feature type="compositionally biased region" description="Low complexity" evidence="5">
    <location>
        <begin position="587"/>
        <end position="635"/>
    </location>
</feature>
<feature type="region of interest" description="Disordered" evidence="5">
    <location>
        <begin position="297"/>
        <end position="351"/>
    </location>
</feature>
<dbReference type="InterPro" id="IPR002004">
    <property type="entry name" value="PABP_HYD_C"/>
</dbReference>
<feature type="domain" description="RRM" evidence="6">
    <location>
        <begin position="63"/>
        <end position="141"/>
    </location>
</feature>
<dbReference type="SUPFAM" id="SSF50978">
    <property type="entry name" value="WD40 repeat-like"/>
    <property type="match status" value="1"/>
</dbReference>
<protein>
    <submittedName>
        <fullName evidence="8">Protein phosphatase PP2A regulatory subunit B</fullName>
    </submittedName>
</protein>
<feature type="region of interest" description="Disordered" evidence="5">
    <location>
        <begin position="1469"/>
        <end position="1516"/>
    </location>
</feature>
<evidence type="ECO:0000256" key="5">
    <source>
        <dbReference type="SAM" id="MobiDB-lite"/>
    </source>
</evidence>
<dbReference type="Pfam" id="PF00076">
    <property type="entry name" value="RRM_1"/>
    <property type="match status" value="4"/>
</dbReference>
<dbReference type="Proteomes" id="UP000541610">
    <property type="component" value="Unassembled WGS sequence"/>
</dbReference>
<dbReference type="InterPro" id="IPR035979">
    <property type="entry name" value="RBD_domain_sf"/>
</dbReference>
<dbReference type="SMART" id="SM00360">
    <property type="entry name" value="RRM"/>
    <property type="match status" value="4"/>
</dbReference>
<dbReference type="Gene3D" id="2.130.10.10">
    <property type="entry name" value="YVTN repeat-like/Quinoprotein amine dehydrogenase"/>
    <property type="match status" value="1"/>
</dbReference>
<evidence type="ECO:0000256" key="3">
    <source>
        <dbReference type="ARBA" id="ARBA00022884"/>
    </source>
</evidence>
<dbReference type="InterPro" id="IPR001680">
    <property type="entry name" value="WD40_rpt"/>
</dbReference>
<comment type="caution">
    <text evidence="8">The sequence shown here is derived from an EMBL/GenBank/DDBJ whole genome shotgun (WGS) entry which is preliminary data.</text>
</comment>
<dbReference type="Pfam" id="PF00400">
    <property type="entry name" value="WD40"/>
    <property type="match status" value="2"/>
</dbReference>
<dbReference type="PROSITE" id="PS50102">
    <property type="entry name" value="RRM"/>
    <property type="match status" value="3"/>
</dbReference>
<dbReference type="SMART" id="SM00320">
    <property type="entry name" value="WD40"/>
    <property type="match status" value="4"/>
</dbReference>
<dbReference type="OrthoDB" id="364224at2759"/>
<dbReference type="InterPro" id="IPR012677">
    <property type="entry name" value="Nucleotide-bd_a/b_plait_sf"/>
</dbReference>
<dbReference type="CDD" id="cd12378">
    <property type="entry name" value="RRM1_I_PABPs"/>
    <property type="match status" value="1"/>
</dbReference>
<evidence type="ECO:0000256" key="1">
    <source>
        <dbReference type="ARBA" id="ARBA00008557"/>
    </source>
</evidence>
<dbReference type="InterPro" id="IPR000504">
    <property type="entry name" value="RRM_dom"/>
</dbReference>
<dbReference type="GO" id="GO:0005737">
    <property type="term" value="C:cytoplasm"/>
    <property type="evidence" value="ECO:0007669"/>
    <property type="project" value="UniProtKB-ARBA"/>
</dbReference>
<evidence type="ECO:0000256" key="4">
    <source>
        <dbReference type="PROSITE-ProRule" id="PRU00176"/>
    </source>
</evidence>
<dbReference type="InterPro" id="IPR045305">
    <property type="entry name" value="RRM2_I_PABPs"/>
</dbReference>
<reference evidence="8 9" key="1">
    <citation type="submission" date="2020-04" db="EMBL/GenBank/DDBJ databases">
        <title>Perkinsus olseni comparative genomics.</title>
        <authorList>
            <person name="Bogema D.R."/>
        </authorList>
    </citation>
    <scope>NUCLEOTIDE SEQUENCE [LARGE SCALE GENOMIC DNA]</scope>
    <source>
        <strain evidence="8">00978-12</strain>
    </source>
</reference>
<feature type="compositionally biased region" description="Gly residues" evidence="5">
    <location>
        <begin position="572"/>
        <end position="583"/>
    </location>
</feature>
<dbReference type="GO" id="GO:0003723">
    <property type="term" value="F:RNA binding"/>
    <property type="evidence" value="ECO:0007669"/>
    <property type="project" value="UniProtKB-UniRule"/>
</dbReference>